<keyword evidence="1" id="KW-0813">Transport</keyword>
<evidence type="ECO:0000256" key="2">
    <source>
        <dbReference type="ARBA" id="ARBA00022741"/>
    </source>
</evidence>
<dbReference type="Pfam" id="PF00005">
    <property type="entry name" value="ABC_tran"/>
    <property type="match status" value="1"/>
</dbReference>
<evidence type="ECO:0000256" key="3">
    <source>
        <dbReference type="ARBA" id="ARBA00022840"/>
    </source>
</evidence>
<dbReference type="InterPro" id="IPR003439">
    <property type="entry name" value="ABC_transporter-like_ATP-bd"/>
</dbReference>
<dbReference type="OrthoDB" id="2353216at2"/>
<keyword evidence="8" id="KW-1185">Reference proteome</keyword>
<keyword evidence="5" id="KW-0378">Hydrolase</keyword>
<dbReference type="CDD" id="cd03230">
    <property type="entry name" value="ABC_DR_subfamily_A"/>
    <property type="match status" value="1"/>
</dbReference>
<sequence>MILKGVDVKKVYSSNNGLHGINFELNSGRIIALAGGNGAGKSTLIRLLIGEEEYDSGELQWEDGVSIKYMPDDINFPPTLTAFEILQLLAHLKKLPKSSVEEVLKRVGLWEHRKQHVRQFSKGMRQRLNLAQSLLGDEKLLILDEPTNGLDLLWIAELKQILQEQKELGKTILFSTHLLSFAEELADDVLLLHDGQILMNGSLEEVLSQEKADHLEELFMRKIGLIRQQNKKY</sequence>
<dbReference type="RefSeq" id="WP_109349319.1">
    <property type="nucleotide sequence ID" value="NZ_BJUE01000011.1"/>
</dbReference>
<gene>
    <name evidence="6" type="ORF">DFR61_11117</name>
    <name evidence="5" type="ORF">NCTC10597_02580</name>
</gene>
<dbReference type="PROSITE" id="PS50893">
    <property type="entry name" value="ABC_TRANSPORTER_2"/>
    <property type="match status" value="1"/>
</dbReference>
<proteinExistence type="predicted"/>
<dbReference type="Gene3D" id="3.40.50.300">
    <property type="entry name" value="P-loop containing nucleotide triphosphate hydrolases"/>
    <property type="match status" value="1"/>
</dbReference>
<comment type="caution">
    <text evidence="5">The sequence shown here is derived from an EMBL/GenBank/DDBJ whole genome shotgun (WGS) entry which is preliminary data.</text>
</comment>
<dbReference type="EMBL" id="SNZG01000011">
    <property type="protein sequence ID" value="TDR39492.1"/>
    <property type="molecule type" value="Genomic_DNA"/>
</dbReference>
<evidence type="ECO:0000313" key="6">
    <source>
        <dbReference type="EMBL" id="TDR39492.1"/>
    </source>
</evidence>
<evidence type="ECO:0000313" key="5">
    <source>
        <dbReference type="EMBL" id="STX10801.1"/>
    </source>
</evidence>
<dbReference type="PANTHER" id="PTHR42939">
    <property type="entry name" value="ABC TRANSPORTER ATP-BINDING PROTEIN ALBC-RELATED"/>
    <property type="match status" value="1"/>
</dbReference>
<keyword evidence="2" id="KW-0547">Nucleotide-binding</keyword>
<dbReference type="InterPro" id="IPR027417">
    <property type="entry name" value="P-loop_NTPase"/>
</dbReference>
<dbReference type="EC" id="3.6.3.-" evidence="5"/>
<dbReference type="InterPro" id="IPR051782">
    <property type="entry name" value="ABC_Transporter_VariousFunc"/>
</dbReference>
<dbReference type="PROSITE" id="PS00211">
    <property type="entry name" value="ABC_TRANSPORTER_1"/>
    <property type="match status" value="1"/>
</dbReference>
<evidence type="ECO:0000256" key="1">
    <source>
        <dbReference type="ARBA" id="ARBA00022448"/>
    </source>
</evidence>
<dbReference type="InterPro" id="IPR017871">
    <property type="entry name" value="ABC_transporter-like_CS"/>
</dbReference>
<dbReference type="GO" id="GO:0016887">
    <property type="term" value="F:ATP hydrolysis activity"/>
    <property type="evidence" value="ECO:0007669"/>
    <property type="project" value="InterPro"/>
</dbReference>
<protein>
    <submittedName>
        <fullName evidence="6">ABC-2 type transport system ATP-binding protein</fullName>
    </submittedName>
    <submittedName>
        <fullName evidence="5">Fluoroquinolones export ATP-binding protein Rv2688c/MT2762</fullName>
        <ecNumber evidence="5">3.6.3.-</ecNumber>
    </submittedName>
</protein>
<dbReference type="AlphaFoldDB" id="A0A2U3ADQ9"/>
<evidence type="ECO:0000313" key="8">
    <source>
        <dbReference type="Proteomes" id="UP000294641"/>
    </source>
</evidence>
<dbReference type="Proteomes" id="UP000254330">
    <property type="component" value="Unassembled WGS sequence"/>
</dbReference>
<reference evidence="5 7" key="1">
    <citation type="submission" date="2018-06" db="EMBL/GenBank/DDBJ databases">
        <authorList>
            <consortium name="Pathogen Informatics"/>
            <person name="Doyle S."/>
        </authorList>
    </citation>
    <scope>NUCLEOTIDE SEQUENCE [LARGE SCALE GENOMIC DNA]</scope>
    <source>
        <strain evidence="5 7">NCTC10597</strain>
    </source>
</reference>
<name>A0A2U3ADQ9_9BACL</name>
<dbReference type="EMBL" id="UGNP01000001">
    <property type="protein sequence ID" value="STX10801.1"/>
    <property type="molecule type" value="Genomic_DNA"/>
</dbReference>
<keyword evidence="3 5" id="KW-0067">ATP-binding</keyword>
<dbReference type="GO" id="GO:0005524">
    <property type="term" value="F:ATP binding"/>
    <property type="evidence" value="ECO:0007669"/>
    <property type="project" value="UniProtKB-KW"/>
</dbReference>
<dbReference type="SMART" id="SM00382">
    <property type="entry name" value="AAA"/>
    <property type="match status" value="1"/>
</dbReference>
<dbReference type="Proteomes" id="UP000294641">
    <property type="component" value="Unassembled WGS sequence"/>
</dbReference>
<organism evidence="5 7">
    <name type="scientific">Kurthia zopfii</name>
    <dbReference type="NCBI Taxonomy" id="1650"/>
    <lineage>
        <taxon>Bacteria</taxon>
        <taxon>Bacillati</taxon>
        <taxon>Bacillota</taxon>
        <taxon>Bacilli</taxon>
        <taxon>Bacillales</taxon>
        <taxon>Caryophanaceae</taxon>
        <taxon>Kurthia</taxon>
    </lineage>
</organism>
<dbReference type="SUPFAM" id="SSF52540">
    <property type="entry name" value="P-loop containing nucleoside triphosphate hydrolases"/>
    <property type="match status" value="1"/>
</dbReference>
<dbReference type="InterPro" id="IPR003593">
    <property type="entry name" value="AAA+_ATPase"/>
</dbReference>
<reference evidence="6 8" key="2">
    <citation type="submission" date="2019-03" db="EMBL/GenBank/DDBJ databases">
        <title>Genomic Encyclopedia of Type Strains, Phase IV (KMG-IV): sequencing the most valuable type-strain genomes for metagenomic binning, comparative biology and taxonomic classification.</title>
        <authorList>
            <person name="Goeker M."/>
        </authorList>
    </citation>
    <scope>NUCLEOTIDE SEQUENCE [LARGE SCALE GENOMIC DNA]</scope>
    <source>
        <strain evidence="6 8">DSM 20580</strain>
    </source>
</reference>
<accession>A0A2U3ADQ9</accession>
<evidence type="ECO:0000313" key="7">
    <source>
        <dbReference type="Proteomes" id="UP000254330"/>
    </source>
</evidence>
<dbReference type="PANTHER" id="PTHR42939:SF1">
    <property type="entry name" value="ABC TRANSPORTER ATP-BINDING PROTEIN ALBC-RELATED"/>
    <property type="match status" value="1"/>
</dbReference>
<evidence type="ECO:0000259" key="4">
    <source>
        <dbReference type="PROSITE" id="PS50893"/>
    </source>
</evidence>
<feature type="domain" description="ABC transporter" evidence="4">
    <location>
        <begin position="3"/>
        <end position="219"/>
    </location>
</feature>